<dbReference type="InterPro" id="IPR007111">
    <property type="entry name" value="NACHT_NTPase"/>
</dbReference>
<dbReference type="Pfam" id="PF05729">
    <property type="entry name" value="NACHT"/>
    <property type="match status" value="1"/>
</dbReference>
<gene>
    <name evidence="2" type="ORF">GXX48_09605</name>
</gene>
<dbReference type="AlphaFoldDB" id="A0A7V6TZE3"/>
<reference evidence="2 3" key="1">
    <citation type="journal article" date="2020" name="Biotechnol. Biofuels">
        <title>New insights from the biogas microbiome by comprehensive genome-resolved metagenomics of nearly 1600 species originating from multiple anaerobic digesters.</title>
        <authorList>
            <person name="Campanaro S."/>
            <person name="Treu L."/>
            <person name="Rodriguez-R L.M."/>
            <person name="Kovalovszki A."/>
            <person name="Ziels R.M."/>
            <person name="Maus I."/>
            <person name="Zhu X."/>
            <person name="Kougias P.G."/>
            <person name="Basile A."/>
            <person name="Luo G."/>
            <person name="Schluter A."/>
            <person name="Konstantinidis K.T."/>
            <person name="Angelidaki I."/>
        </authorList>
    </citation>
    <scope>NUCLEOTIDE SEQUENCE [LARGE SCALE GENOMIC DNA]</scope>
    <source>
        <strain evidence="2">AS04akNAM_66</strain>
    </source>
</reference>
<organism evidence="2 3">
    <name type="scientific">Brucella intermedia</name>
    <dbReference type="NCBI Taxonomy" id="94625"/>
    <lineage>
        <taxon>Bacteria</taxon>
        <taxon>Pseudomonadati</taxon>
        <taxon>Pseudomonadota</taxon>
        <taxon>Alphaproteobacteria</taxon>
        <taxon>Hyphomicrobiales</taxon>
        <taxon>Brucellaceae</taxon>
        <taxon>Brucella/Ochrobactrum group</taxon>
        <taxon>Brucella</taxon>
    </lineage>
</organism>
<feature type="non-terminal residue" evidence="2">
    <location>
        <position position="985"/>
    </location>
</feature>
<feature type="domain" description="NACHT" evidence="1">
    <location>
        <begin position="396"/>
        <end position="485"/>
    </location>
</feature>
<protein>
    <submittedName>
        <fullName evidence="2">NACHT domain-containing protein</fullName>
    </submittedName>
</protein>
<dbReference type="EMBL" id="DUMN01000285">
    <property type="protein sequence ID" value="HHV67880.1"/>
    <property type="molecule type" value="Genomic_DNA"/>
</dbReference>
<evidence type="ECO:0000259" key="1">
    <source>
        <dbReference type="PROSITE" id="PS50837"/>
    </source>
</evidence>
<proteinExistence type="predicted"/>
<name>A0A7V6TZE3_9HYPH</name>
<dbReference type="PROSITE" id="PS50837">
    <property type="entry name" value="NACHT"/>
    <property type="match status" value="1"/>
</dbReference>
<dbReference type="InterPro" id="IPR027417">
    <property type="entry name" value="P-loop_NTPase"/>
</dbReference>
<dbReference type="Proteomes" id="UP000551563">
    <property type="component" value="Unassembled WGS sequence"/>
</dbReference>
<evidence type="ECO:0000313" key="3">
    <source>
        <dbReference type="Proteomes" id="UP000551563"/>
    </source>
</evidence>
<dbReference type="Gene3D" id="3.40.50.300">
    <property type="entry name" value="P-loop containing nucleotide triphosphate hydrolases"/>
    <property type="match status" value="1"/>
</dbReference>
<comment type="caution">
    <text evidence="2">The sequence shown here is derived from an EMBL/GenBank/DDBJ whole genome shotgun (WGS) entry which is preliminary data.</text>
</comment>
<sequence length="985" mass="108822">MEELATIDALTPALSQFKPNTSANRLDIRESLALIDFHTRLAYTLAICLGKRTGGTRIRMSPAPGFGTMLAPLRKGGGCETGTPTWISTMVGNLGNEITSAFEKFKIPKYSSLKSLRDRLSHGQPLPNDAIVIEKISTELCRLLDQLDGILKKNLLETYVTVREGRLTIHKHKEKSFFEVSPVWTWSEAFNAVQIYSHLSSEGIHYIAPDGDIFSECSDFAVTRFKKLFIGDSPLTQNGLGRLVKDVLADVGAYTEDYSRPGYFFGDGEDVGILFVPWTRSTSESNIPRLDAFRIGIDDRKEWRAKGGEWKSYTEFLKHISNWDFLARRLAIGLENYANERMQEEISRLGFPKSAGIRGPTLIKEKKDVGVSSDEKEFDLIARIDESCKTVKPSTSAFFLIGQAGLGKTELMVNAAFDRARAVEKDPSSSLPLYLFISSSGRTLSSLEDAVNSALTITKVLSSHSAKALCRNGLLVLLVDGFDELLGSSGYENALGSLEPWFNELRGRGVLVASARSSYYLTQYRRSLALATHINVDHTLLELQPWTKVEAKSYLTEMGANESALKSVKEREWPVLSVPFFAKAFAAWLARQQDSAQAIPSVYEIVVEQYLEREALKLRDPNAGELLSADELRELFSEIAETMQSTTSREIEQSDLVACAEAVVGTDALDQARPGLTRRLSSLCGLGVAFDASGHSQFGFSHEVLFDCFLSLSLQRKLSGVVSAKSIIGLLSTSKINPVAFEWLLEKMPASLEILANNVEFSVQAGNEATVLASNLGALWEEMLGTNQCIPPTLRATGLQLEKIRLARTGWSSLDISRSTISELFIPPESTATINVSNSTIEFLSVSTPNQISRILSGVDSSDVRSLHIGDRFADNLSDVRIALEDLRLISRPKALRDNASCEQAKGFIGRLTRRSETPVVLDRDDYSADDQRLSWITHAEHDEWVKFVDALKHSGMARLEAFSASGSAKVRLAYNKPLAELLET</sequence>
<accession>A0A7V6TZE3</accession>
<evidence type="ECO:0000313" key="2">
    <source>
        <dbReference type="EMBL" id="HHV67880.1"/>
    </source>
</evidence>